<evidence type="ECO:0000313" key="3">
    <source>
        <dbReference type="Proteomes" id="UP001165083"/>
    </source>
</evidence>
<evidence type="ECO:0000313" key="2">
    <source>
        <dbReference type="EMBL" id="GMF29257.1"/>
    </source>
</evidence>
<comment type="caution">
    <text evidence="2">The sequence shown here is derived from an EMBL/GenBank/DDBJ whole genome shotgun (WGS) entry which is preliminary data.</text>
</comment>
<accession>A0A9W6U5E8</accession>
<protein>
    <submittedName>
        <fullName evidence="2">Unnamed protein product</fullName>
    </submittedName>
</protein>
<name>A0A9W6U5E8_9STRA</name>
<keyword evidence="3" id="KW-1185">Reference proteome</keyword>
<feature type="region of interest" description="Disordered" evidence="1">
    <location>
        <begin position="1"/>
        <end position="85"/>
    </location>
</feature>
<dbReference type="EMBL" id="BSXW01000765">
    <property type="protein sequence ID" value="GMF29257.1"/>
    <property type="molecule type" value="Genomic_DNA"/>
</dbReference>
<dbReference type="AlphaFoldDB" id="A0A9W6U5E8"/>
<gene>
    <name evidence="2" type="ORF">Plil01_001239700</name>
</gene>
<sequence>MELGSALPSINGKPAEHLGGQKCEMPDTRPTSSAATGGRRALGILPKSAGATSATRHARHSEVMTTSSWHSYGDQAQRRSSMHSPSRMVVRVFTSRTAANTRVEDDSNAKQQQHEDYTKELDGSYQDLIYDSRDEVQQLRDENATFRRENGLLRTKLVEKYDLHILIVLLNIVSDINLFYGNY</sequence>
<organism evidence="2 3">
    <name type="scientific">Phytophthora lilii</name>
    <dbReference type="NCBI Taxonomy" id="2077276"/>
    <lineage>
        <taxon>Eukaryota</taxon>
        <taxon>Sar</taxon>
        <taxon>Stramenopiles</taxon>
        <taxon>Oomycota</taxon>
        <taxon>Peronosporomycetes</taxon>
        <taxon>Peronosporales</taxon>
        <taxon>Peronosporaceae</taxon>
        <taxon>Phytophthora</taxon>
    </lineage>
</organism>
<reference evidence="2" key="1">
    <citation type="submission" date="2023-04" db="EMBL/GenBank/DDBJ databases">
        <title>Phytophthora lilii NBRC 32176.</title>
        <authorList>
            <person name="Ichikawa N."/>
            <person name="Sato H."/>
            <person name="Tonouchi N."/>
        </authorList>
    </citation>
    <scope>NUCLEOTIDE SEQUENCE</scope>
    <source>
        <strain evidence="2">NBRC 32176</strain>
    </source>
</reference>
<proteinExistence type="predicted"/>
<dbReference type="Proteomes" id="UP001165083">
    <property type="component" value="Unassembled WGS sequence"/>
</dbReference>
<evidence type="ECO:0000256" key="1">
    <source>
        <dbReference type="SAM" id="MobiDB-lite"/>
    </source>
</evidence>